<dbReference type="EMBL" id="JAURUR010000002">
    <property type="protein sequence ID" value="MDP9763840.1"/>
    <property type="molecule type" value="Genomic_DNA"/>
</dbReference>
<comment type="caution">
    <text evidence="1">The sequence shown here is derived from an EMBL/GenBank/DDBJ whole genome shotgun (WGS) entry which is preliminary data.</text>
</comment>
<protein>
    <submittedName>
        <fullName evidence="1">Uncharacterized protein</fullName>
    </submittedName>
</protein>
<evidence type="ECO:0000313" key="2">
    <source>
        <dbReference type="Proteomes" id="UP001232163"/>
    </source>
</evidence>
<evidence type="ECO:0000313" key="1">
    <source>
        <dbReference type="EMBL" id="MDP9763840.1"/>
    </source>
</evidence>
<sequence length="321" mass="34679">MAPNTPVTRNDGRKASMGLALQAEPKIYTPPTNFVRLTGGGDLLPAWLERQSQAFRGTAFETPADYAGQDWMGKNPTGEATIDDVALFLEHMYGAPDGTTKIITPQDATQWDTNFVMRPLSGQIRIPGLGYVKVRDIQTRELTLTVPESRTDFVSWSAQMDAASSDYRADGALGDFAPVAPIIPSYNGGLGRLDHSFTLAGQAYCPDGTSTARFYNPVEALPACGEEIPGFAPGQDPIGVEFSTTFNRPMGTLIDASKTKAFLDYTWKLERAGKLIEVTARVQVSAREIPVGAGRVRTTATFRARAETPGVSPFTIHVVTA</sequence>
<gene>
    <name evidence="1" type="ORF">QO006_001257</name>
</gene>
<proteinExistence type="predicted"/>
<accession>A0ABT9MBC2</accession>
<name>A0ABT9MBC2_9DEIO</name>
<organism evidence="1 2">
    <name type="scientific">Deinococcus enclensis</name>
    <dbReference type="NCBI Taxonomy" id="1049582"/>
    <lineage>
        <taxon>Bacteria</taxon>
        <taxon>Thermotogati</taxon>
        <taxon>Deinococcota</taxon>
        <taxon>Deinococci</taxon>
        <taxon>Deinococcales</taxon>
        <taxon>Deinococcaceae</taxon>
        <taxon>Deinococcus</taxon>
    </lineage>
</organism>
<dbReference type="Proteomes" id="UP001232163">
    <property type="component" value="Unassembled WGS sequence"/>
</dbReference>
<dbReference type="RefSeq" id="WP_307464977.1">
    <property type="nucleotide sequence ID" value="NZ_JAURUR010000002.1"/>
</dbReference>
<keyword evidence="2" id="KW-1185">Reference proteome</keyword>
<reference evidence="1 2" key="1">
    <citation type="submission" date="2023-07" db="EMBL/GenBank/DDBJ databases">
        <title>Genomic Encyclopedia of Type Strains, Phase IV (KMG-IV): sequencing the most valuable type-strain genomes for metagenomic binning, comparative biology and taxonomic classification.</title>
        <authorList>
            <person name="Goeker M."/>
        </authorList>
    </citation>
    <scope>NUCLEOTIDE SEQUENCE [LARGE SCALE GENOMIC DNA]</scope>
    <source>
        <strain evidence="1 2">NIO-1023</strain>
    </source>
</reference>